<sequence>MLRVFNNHSVSENKSLVTNSSRHFHNIEIIAYYHTKSFPKKQHVGCYNKSILAHGKEHVL</sequence>
<dbReference type="AlphaFoldDB" id="G9ZN71"/>
<gene>
    <name evidence="1" type="ORF">HMPREF9103_01174</name>
</gene>
<dbReference type="Proteomes" id="UP000004625">
    <property type="component" value="Unassembled WGS sequence"/>
</dbReference>
<proteinExistence type="predicted"/>
<organism evidence="1 2">
    <name type="scientific">Lentilactobacillus parafarraginis F0439</name>
    <dbReference type="NCBI Taxonomy" id="797515"/>
    <lineage>
        <taxon>Bacteria</taxon>
        <taxon>Bacillati</taxon>
        <taxon>Bacillota</taxon>
        <taxon>Bacilli</taxon>
        <taxon>Lactobacillales</taxon>
        <taxon>Lactobacillaceae</taxon>
        <taxon>Lentilactobacillus</taxon>
    </lineage>
</organism>
<keyword evidence="2" id="KW-1185">Reference proteome</keyword>
<dbReference type="EMBL" id="AGEY01000050">
    <property type="protein sequence ID" value="EHL99046.1"/>
    <property type="molecule type" value="Genomic_DNA"/>
</dbReference>
<evidence type="ECO:0000313" key="1">
    <source>
        <dbReference type="EMBL" id="EHL99046.1"/>
    </source>
</evidence>
<reference evidence="1 2" key="1">
    <citation type="submission" date="2011-09" db="EMBL/GenBank/DDBJ databases">
        <authorList>
            <person name="Weinstock G."/>
            <person name="Sodergren E."/>
            <person name="Clifton S."/>
            <person name="Fulton L."/>
            <person name="Fulton B."/>
            <person name="Courtney L."/>
            <person name="Fronick C."/>
            <person name="Harrison M."/>
            <person name="Strong C."/>
            <person name="Farmer C."/>
            <person name="Delahaunty K."/>
            <person name="Markovic C."/>
            <person name="Hall O."/>
            <person name="Minx P."/>
            <person name="Tomlinson C."/>
            <person name="Mitreva M."/>
            <person name="Hou S."/>
            <person name="Chen J."/>
            <person name="Wollam A."/>
            <person name="Pepin K.H."/>
            <person name="Johnson M."/>
            <person name="Bhonagiri V."/>
            <person name="Zhang X."/>
            <person name="Suruliraj S."/>
            <person name="Warren W."/>
            <person name="Chinwalla A."/>
            <person name="Mardis E.R."/>
            <person name="Wilson R.K."/>
        </authorList>
    </citation>
    <scope>NUCLEOTIDE SEQUENCE [LARGE SCALE GENOMIC DNA]</scope>
    <source>
        <strain evidence="1 2">F0439</strain>
    </source>
</reference>
<accession>G9ZN71</accession>
<dbReference type="STRING" id="797515.HMPREF9103_01174"/>
<protein>
    <submittedName>
        <fullName evidence="1">Uncharacterized protein</fullName>
    </submittedName>
</protein>
<name>G9ZN71_9LACO</name>
<evidence type="ECO:0000313" key="2">
    <source>
        <dbReference type="Proteomes" id="UP000004625"/>
    </source>
</evidence>
<dbReference type="HOGENOM" id="CLU_2935816_0_0_9"/>
<comment type="caution">
    <text evidence="1">The sequence shown here is derived from an EMBL/GenBank/DDBJ whole genome shotgun (WGS) entry which is preliminary data.</text>
</comment>